<dbReference type="InterPro" id="IPR009100">
    <property type="entry name" value="AcylCoA_DH/oxidase_NM_dom_sf"/>
</dbReference>
<evidence type="ECO:0000313" key="10">
    <source>
        <dbReference type="Proteomes" id="UP000006180"/>
    </source>
</evidence>
<evidence type="ECO:0000259" key="8">
    <source>
        <dbReference type="Pfam" id="PF18158"/>
    </source>
</evidence>
<dbReference type="InterPro" id="IPR041504">
    <property type="entry name" value="AidB_N"/>
</dbReference>
<dbReference type="InterPro" id="IPR036250">
    <property type="entry name" value="AcylCo_DH-like_C"/>
</dbReference>
<dbReference type="PATRIC" id="fig|1185652.3.peg.3472"/>
<dbReference type="Gene3D" id="2.40.110.20">
    <property type="match status" value="1"/>
</dbReference>
<comment type="similarity">
    <text evidence="2 5">Belongs to the acyl-CoA dehydrogenase family.</text>
</comment>
<evidence type="ECO:0000256" key="3">
    <source>
        <dbReference type="ARBA" id="ARBA00022630"/>
    </source>
</evidence>
<dbReference type="GO" id="GO:0003995">
    <property type="term" value="F:acyl-CoA dehydrogenase activity"/>
    <property type="evidence" value="ECO:0007669"/>
    <property type="project" value="InterPro"/>
</dbReference>
<gene>
    <name evidence="9" type="primary">aidB</name>
    <name evidence="9" type="ORF">USDA257_c33410</name>
</gene>
<keyword evidence="3 5" id="KW-0285">Flavoprotein</keyword>
<organism evidence="9 10">
    <name type="scientific">Sinorhizobium fredii (strain USDA 257)</name>
    <dbReference type="NCBI Taxonomy" id="1185652"/>
    <lineage>
        <taxon>Bacteria</taxon>
        <taxon>Pseudomonadati</taxon>
        <taxon>Pseudomonadota</taxon>
        <taxon>Alphaproteobacteria</taxon>
        <taxon>Hyphomicrobiales</taxon>
        <taxon>Rhizobiaceae</taxon>
        <taxon>Sinorhizobium/Ensifer group</taxon>
        <taxon>Sinorhizobium</taxon>
    </lineage>
</organism>
<dbReference type="SUPFAM" id="SSF47203">
    <property type="entry name" value="Acyl-CoA dehydrogenase C-terminal domain-like"/>
    <property type="match status" value="1"/>
</dbReference>
<dbReference type="STRING" id="1185652.USDA257_c33410"/>
<feature type="domain" description="Acyl-CoA dehydrogenase/oxidase C-terminal" evidence="6">
    <location>
        <begin position="348"/>
        <end position="502"/>
    </location>
</feature>
<evidence type="ECO:0000256" key="1">
    <source>
        <dbReference type="ARBA" id="ARBA00001974"/>
    </source>
</evidence>
<dbReference type="Pfam" id="PF18158">
    <property type="entry name" value="AidB_N"/>
    <property type="match status" value="1"/>
</dbReference>
<dbReference type="EC" id="1.3.99.-" evidence="9"/>
<evidence type="ECO:0000313" key="9">
    <source>
        <dbReference type="EMBL" id="AFL51905.1"/>
    </source>
</evidence>
<dbReference type="HOGENOM" id="CLU_016513_0_0_5"/>
<dbReference type="SUPFAM" id="SSF56645">
    <property type="entry name" value="Acyl-CoA dehydrogenase NM domain-like"/>
    <property type="match status" value="1"/>
</dbReference>
<name>I3X7P9_SINF2</name>
<evidence type="ECO:0000259" key="6">
    <source>
        <dbReference type="Pfam" id="PF00441"/>
    </source>
</evidence>
<reference evidence="9 10" key="1">
    <citation type="journal article" date="2012" name="J. Bacteriol.">
        <title>Complete genome sequence of the broad-host-range strain Sinorhizobium fredii USDA257.</title>
        <authorList>
            <person name="Schuldes J."/>
            <person name="Rodriguez Orbegoso M."/>
            <person name="Schmeisser C."/>
            <person name="Krishnan H.B."/>
            <person name="Daniel R."/>
            <person name="Streit W.R."/>
        </authorList>
    </citation>
    <scope>NUCLEOTIDE SEQUENCE [LARGE SCALE GENOMIC DNA]</scope>
    <source>
        <strain evidence="9 10">USDA 257</strain>
    </source>
</reference>
<protein>
    <submittedName>
        <fullName evidence="9">Putative acyl-CoA dehydrogenase AidB</fullName>
        <ecNumber evidence="9">1.3.99.-</ecNumber>
    </submittedName>
</protein>
<feature type="domain" description="Acyl-CoA oxidase/dehydrogenase middle" evidence="7">
    <location>
        <begin position="244"/>
        <end position="337"/>
    </location>
</feature>
<evidence type="ECO:0000256" key="5">
    <source>
        <dbReference type="RuleBase" id="RU362125"/>
    </source>
</evidence>
<keyword evidence="4 5" id="KW-0274">FAD</keyword>
<sequence>MSRPCKLEFGSLYRTWPRARQGARQAARRAFRRKLAVATVLGAGLFRTRETCARTGPMNQMNRTEQKLAELNQPKPWSGINAYRSDPLVVDITTAMPKTLRDEFDALGRYVTSPEAQELARMANEGVPKLKTHGPRGERLDVVEFHPAWHALMRRSMTTGLHSSAWENLPDERGRSHKARALRFYLTAQLECGHLCPLTMTSASVAAITASPAVQKEWAPKILSRKYDSTNRPWMQKSAVTIGMGMTEKQGGTDVRANTSTAERVGEGIYRLNGHKWFMSAPMSDAFVMLAQTREGLGCFLVPRLLEDGGANGLRFQRLKDKLGNRSNASSEVEFSDTFGFLLGTPDAGIRTILDMVTLTRLDCALASAGMMRASLAEAVHHTRGRKVFGKTLVSQPMMTRVLADMALDVAAASALSFRLAEAFDNAHSSAEDAAYARIMTPVAKYWCCKIAPALIYEAMECLGGNGYVEERALARHYREAPVNAIWEGSGNVMALDVLRVLGRRKELFEQLFGVFSRDLGPAGPKTIDVLRAAMSLCERDEGAARLLVEQLALAAAAAELYRLGAGRIADAFLESRLAAGWRATYGMLDSRFDSAYVLDLLYPAAT</sequence>
<dbReference type="InterPro" id="IPR009075">
    <property type="entry name" value="AcylCo_DH/oxidase_C"/>
</dbReference>
<comment type="cofactor">
    <cofactor evidence="1 5">
        <name>FAD</name>
        <dbReference type="ChEBI" id="CHEBI:57692"/>
    </cofactor>
</comment>
<dbReference type="InterPro" id="IPR006091">
    <property type="entry name" value="Acyl-CoA_Oxase/DH_mid-dom"/>
</dbReference>
<dbReference type="EMBL" id="CP003563">
    <property type="protein sequence ID" value="AFL51905.1"/>
    <property type="molecule type" value="Genomic_DNA"/>
</dbReference>
<dbReference type="Pfam" id="PF00441">
    <property type="entry name" value="Acyl-CoA_dh_1"/>
    <property type="match status" value="1"/>
</dbReference>
<dbReference type="InterPro" id="IPR052904">
    <property type="entry name" value="Acyl-CoA_dehydrogenase-like"/>
</dbReference>
<dbReference type="Pfam" id="PF02770">
    <property type="entry name" value="Acyl-CoA_dh_M"/>
    <property type="match status" value="1"/>
</dbReference>
<dbReference type="Gene3D" id="6.10.250.600">
    <property type="match status" value="1"/>
</dbReference>
<dbReference type="PROSITE" id="PS00073">
    <property type="entry name" value="ACYL_COA_DH_2"/>
    <property type="match status" value="1"/>
</dbReference>
<dbReference type="AlphaFoldDB" id="I3X7P9"/>
<feature type="domain" description="Adaptive response protein AidB N-terminal" evidence="8">
    <location>
        <begin position="72"/>
        <end position="229"/>
    </location>
</feature>
<accession>I3X7P9</accession>
<dbReference type="Proteomes" id="UP000006180">
    <property type="component" value="Chromosome"/>
</dbReference>
<dbReference type="Gene3D" id="1.20.140.10">
    <property type="entry name" value="Butyryl-CoA Dehydrogenase, subunit A, domain 3"/>
    <property type="match status" value="1"/>
</dbReference>
<evidence type="ECO:0000259" key="7">
    <source>
        <dbReference type="Pfam" id="PF02770"/>
    </source>
</evidence>
<dbReference type="KEGG" id="sfd:USDA257_c33410"/>
<dbReference type="PANTHER" id="PTHR42707">
    <property type="entry name" value="ACYL-COA DEHYDROGENASE"/>
    <property type="match status" value="1"/>
</dbReference>
<dbReference type="eggNOG" id="COG1960">
    <property type="taxonomic scope" value="Bacteria"/>
</dbReference>
<dbReference type="InterPro" id="IPR006089">
    <property type="entry name" value="Acyl-CoA_DH_CS"/>
</dbReference>
<dbReference type="PANTHER" id="PTHR42707:SF3">
    <property type="entry name" value="ACYL-COA DEHYDROGENASE AIDB-RELATED"/>
    <property type="match status" value="1"/>
</dbReference>
<evidence type="ECO:0000256" key="4">
    <source>
        <dbReference type="ARBA" id="ARBA00022827"/>
    </source>
</evidence>
<evidence type="ECO:0000256" key="2">
    <source>
        <dbReference type="ARBA" id="ARBA00009347"/>
    </source>
</evidence>
<keyword evidence="5 9" id="KW-0560">Oxidoreductase</keyword>
<proteinExistence type="inferred from homology"/>